<dbReference type="Proteomes" id="UP000315003">
    <property type="component" value="Chromosome"/>
</dbReference>
<dbReference type="GO" id="GO:0016020">
    <property type="term" value="C:membrane"/>
    <property type="evidence" value="ECO:0007669"/>
    <property type="project" value="UniProtKB-SubCell"/>
</dbReference>
<feature type="transmembrane region" description="Helical" evidence="5">
    <location>
        <begin position="104"/>
        <end position="128"/>
    </location>
</feature>
<keyword evidence="2 5" id="KW-0812">Transmembrane</keyword>
<proteinExistence type="predicted"/>
<dbReference type="PANTHER" id="PTHR37306">
    <property type="entry name" value="COLICIN V PRODUCTION PROTEIN"/>
    <property type="match status" value="1"/>
</dbReference>
<dbReference type="InterPro" id="IPR003825">
    <property type="entry name" value="Colicin-V_CvpA"/>
</dbReference>
<dbReference type="AlphaFoldDB" id="A0A517SQN4"/>
<evidence type="ECO:0000256" key="5">
    <source>
        <dbReference type="SAM" id="Phobius"/>
    </source>
</evidence>
<sequence length="176" mass="19588">MDWMESLAVYDYLMLGVLAVATIFGGIKGVIWQVASIASLVASSVVAIRYSGRLSESIRAEPPWDRYLATFILFVATSFVIWAMFMTLRAQIERWRMKSFDRQIGALVGLLQGVFVCILITLFSVTLLGDDVRESIVASPSGRLIATILHRNQQVLPPGLQEVLEPSLEKLQPEQS</sequence>
<feature type="transmembrane region" description="Helical" evidence="5">
    <location>
        <begin position="7"/>
        <end position="24"/>
    </location>
</feature>
<keyword evidence="7" id="KW-1185">Reference proteome</keyword>
<evidence type="ECO:0000256" key="3">
    <source>
        <dbReference type="ARBA" id="ARBA00022989"/>
    </source>
</evidence>
<evidence type="ECO:0000313" key="7">
    <source>
        <dbReference type="Proteomes" id="UP000315003"/>
    </source>
</evidence>
<protein>
    <submittedName>
        <fullName evidence="6">Colicin V production protein</fullName>
    </submittedName>
</protein>
<dbReference type="RefSeq" id="WP_145269590.1">
    <property type="nucleotide sequence ID" value="NZ_CP036272.1"/>
</dbReference>
<feature type="transmembrane region" description="Helical" evidence="5">
    <location>
        <begin position="71"/>
        <end position="92"/>
    </location>
</feature>
<evidence type="ECO:0000256" key="4">
    <source>
        <dbReference type="ARBA" id="ARBA00023136"/>
    </source>
</evidence>
<keyword evidence="3 5" id="KW-1133">Transmembrane helix</keyword>
<dbReference type="GO" id="GO:0009403">
    <property type="term" value="P:toxin biosynthetic process"/>
    <property type="evidence" value="ECO:0007669"/>
    <property type="project" value="InterPro"/>
</dbReference>
<dbReference type="EMBL" id="CP036272">
    <property type="protein sequence ID" value="QDT58435.1"/>
    <property type="molecule type" value="Genomic_DNA"/>
</dbReference>
<reference evidence="6 7" key="1">
    <citation type="submission" date="2019-02" db="EMBL/GenBank/DDBJ databases">
        <title>Deep-cultivation of Planctomycetes and their phenomic and genomic characterization uncovers novel biology.</title>
        <authorList>
            <person name="Wiegand S."/>
            <person name="Jogler M."/>
            <person name="Boedeker C."/>
            <person name="Pinto D."/>
            <person name="Vollmers J."/>
            <person name="Rivas-Marin E."/>
            <person name="Kohn T."/>
            <person name="Peeters S.H."/>
            <person name="Heuer A."/>
            <person name="Rast P."/>
            <person name="Oberbeckmann S."/>
            <person name="Bunk B."/>
            <person name="Jeske O."/>
            <person name="Meyerdierks A."/>
            <person name="Storesund J.E."/>
            <person name="Kallscheuer N."/>
            <person name="Luecker S."/>
            <person name="Lage O.M."/>
            <person name="Pohl T."/>
            <person name="Merkel B.J."/>
            <person name="Hornburger P."/>
            <person name="Mueller R.-W."/>
            <person name="Bruemmer F."/>
            <person name="Labrenz M."/>
            <person name="Spormann A.M."/>
            <person name="Op den Camp H."/>
            <person name="Overmann J."/>
            <person name="Amann R."/>
            <person name="Jetten M.S.M."/>
            <person name="Mascher T."/>
            <person name="Medema M.H."/>
            <person name="Devos D.P."/>
            <person name="Kaster A.-K."/>
            <person name="Ovreas L."/>
            <person name="Rohde M."/>
            <person name="Galperin M.Y."/>
            <person name="Jogler C."/>
        </authorList>
    </citation>
    <scope>NUCLEOTIDE SEQUENCE [LARGE SCALE GENOMIC DNA]</scope>
    <source>
        <strain evidence="6 7">SV_7m_r</strain>
    </source>
</reference>
<evidence type="ECO:0000256" key="1">
    <source>
        <dbReference type="ARBA" id="ARBA00004141"/>
    </source>
</evidence>
<dbReference type="PANTHER" id="PTHR37306:SF1">
    <property type="entry name" value="COLICIN V PRODUCTION PROTEIN"/>
    <property type="match status" value="1"/>
</dbReference>
<dbReference type="OrthoDB" id="268713at2"/>
<name>A0A517SQN4_9BACT</name>
<evidence type="ECO:0000313" key="6">
    <source>
        <dbReference type="EMBL" id="QDT58435.1"/>
    </source>
</evidence>
<dbReference type="Pfam" id="PF02674">
    <property type="entry name" value="Colicin_V"/>
    <property type="match status" value="1"/>
</dbReference>
<keyword evidence="4 5" id="KW-0472">Membrane</keyword>
<organism evidence="6 7">
    <name type="scientific">Stieleria bergensis</name>
    <dbReference type="NCBI Taxonomy" id="2528025"/>
    <lineage>
        <taxon>Bacteria</taxon>
        <taxon>Pseudomonadati</taxon>
        <taxon>Planctomycetota</taxon>
        <taxon>Planctomycetia</taxon>
        <taxon>Pirellulales</taxon>
        <taxon>Pirellulaceae</taxon>
        <taxon>Stieleria</taxon>
    </lineage>
</organism>
<evidence type="ECO:0000256" key="2">
    <source>
        <dbReference type="ARBA" id="ARBA00022692"/>
    </source>
</evidence>
<gene>
    <name evidence="6" type="ORF">SV7mr_09280</name>
</gene>
<comment type="subcellular location">
    <subcellularLocation>
        <location evidence="1">Membrane</location>
        <topology evidence="1">Multi-pass membrane protein</topology>
    </subcellularLocation>
</comment>
<accession>A0A517SQN4</accession>